<dbReference type="AlphaFoldDB" id="A0AA37RZE8"/>
<gene>
    <name evidence="2" type="ORF">GCM10007895_31360</name>
</gene>
<dbReference type="PANTHER" id="PTHR11102:SF160">
    <property type="entry name" value="ERAD-ASSOCIATED E3 UBIQUITIN-PROTEIN LIGASE COMPONENT HRD3"/>
    <property type="match status" value="1"/>
</dbReference>
<dbReference type="Gene3D" id="1.25.40.10">
    <property type="entry name" value="Tetratricopeptide repeat domain"/>
    <property type="match status" value="1"/>
</dbReference>
<evidence type="ECO:0000313" key="2">
    <source>
        <dbReference type="EMBL" id="GLP97829.1"/>
    </source>
</evidence>
<sequence length="480" mass="53067">MGKGLTDEQLVAELLPELGDDYRVAKSYARDVPTQSLLMLRSLLHQLTAKIAEQLGSPLTTVNLYDRIEDLNRQRLINVRLTRRMHKIRADGNRGAHPEKYRLDFSQLITIAERSVTRCAELAAELYPVLLKRDAPEYRFVPFDSIAGREICYRAVMENDPQAQVLVGQSLKSKALELRNQEFAAAEKAQQTVVEHHGSAALFAQAAHYFELAHERLDDGAYEYGVALVNGFQGKAQIERGSELVAKAAKAEHADAMALYGFWCLTGTKAVAVDLEQAEHYLTLAADKQQPEAMANLGVLHYQGGPKGVDKTQAFEFTHKAAQAGYPQAQYNLQLMLLNGDGCKADPAAAERWLAEAAEQGHLDAMLVRAQHMLSSDELGQDHQLARQYLQEVIRYGHSLTAMVELALALANGAFGEADWPQAVAWLKAAEHRAEQVPEDEMARALPTLKQEFMRHIQSELEASSDDTGLNGALAQLTSG</sequence>
<reference evidence="2" key="1">
    <citation type="journal article" date="2014" name="Int. J. Syst. Evol. Microbiol.">
        <title>Complete genome sequence of Corynebacterium casei LMG S-19264T (=DSM 44701T), isolated from a smear-ripened cheese.</title>
        <authorList>
            <consortium name="US DOE Joint Genome Institute (JGI-PGF)"/>
            <person name="Walter F."/>
            <person name="Albersmeier A."/>
            <person name="Kalinowski J."/>
            <person name="Ruckert C."/>
        </authorList>
    </citation>
    <scope>NUCLEOTIDE SEQUENCE</scope>
    <source>
        <strain evidence="2">NBRC 101628</strain>
    </source>
</reference>
<evidence type="ECO:0000313" key="3">
    <source>
        <dbReference type="Proteomes" id="UP001161422"/>
    </source>
</evidence>
<dbReference type="InterPro" id="IPR006597">
    <property type="entry name" value="Sel1-like"/>
</dbReference>
<protein>
    <recommendedName>
        <fullName evidence="1">DUF4145 domain-containing protein</fullName>
    </recommendedName>
</protein>
<organism evidence="2 3">
    <name type="scientific">Paraferrimonas sedimenticola</name>
    <dbReference type="NCBI Taxonomy" id="375674"/>
    <lineage>
        <taxon>Bacteria</taxon>
        <taxon>Pseudomonadati</taxon>
        <taxon>Pseudomonadota</taxon>
        <taxon>Gammaproteobacteria</taxon>
        <taxon>Alteromonadales</taxon>
        <taxon>Ferrimonadaceae</taxon>
        <taxon>Paraferrimonas</taxon>
    </lineage>
</organism>
<dbReference type="InterPro" id="IPR011990">
    <property type="entry name" value="TPR-like_helical_dom_sf"/>
</dbReference>
<evidence type="ECO:0000259" key="1">
    <source>
        <dbReference type="Pfam" id="PF13643"/>
    </source>
</evidence>
<name>A0AA37RZE8_9GAMM</name>
<dbReference type="InterPro" id="IPR025285">
    <property type="entry name" value="DUF4145"/>
</dbReference>
<reference evidence="2" key="2">
    <citation type="submission" date="2023-01" db="EMBL/GenBank/DDBJ databases">
        <title>Draft genome sequence of Paraferrimonas sedimenticola strain NBRC 101628.</title>
        <authorList>
            <person name="Sun Q."/>
            <person name="Mori K."/>
        </authorList>
    </citation>
    <scope>NUCLEOTIDE SEQUENCE</scope>
    <source>
        <strain evidence="2">NBRC 101628</strain>
    </source>
</reference>
<dbReference type="RefSeq" id="WP_095507141.1">
    <property type="nucleotide sequence ID" value="NZ_BSNC01000011.1"/>
</dbReference>
<dbReference type="SMART" id="SM00671">
    <property type="entry name" value="SEL1"/>
    <property type="match status" value="5"/>
</dbReference>
<dbReference type="InterPro" id="IPR050767">
    <property type="entry name" value="Sel1_AlgK"/>
</dbReference>
<proteinExistence type="predicted"/>
<dbReference type="Pfam" id="PF13643">
    <property type="entry name" value="DUF4145"/>
    <property type="match status" value="1"/>
</dbReference>
<dbReference type="EMBL" id="BSNC01000011">
    <property type="protein sequence ID" value="GLP97829.1"/>
    <property type="molecule type" value="Genomic_DNA"/>
</dbReference>
<dbReference type="Proteomes" id="UP001161422">
    <property type="component" value="Unassembled WGS sequence"/>
</dbReference>
<accession>A0AA37RZE8</accession>
<dbReference type="PANTHER" id="PTHR11102">
    <property type="entry name" value="SEL-1-LIKE PROTEIN"/>
    <property type="match status" value="1"/>
</dbReference>
<dbReference type="SUPFAM" id="SSF81901">
    <property type="entry name" value="HCP-like"/>
    <property type="match status" value="1"/>
</dbReference>
<feature type="domain" description="DUF4145" evidence="1">
    <location>
        <begin position="25"/>
        <end position="103"/>
    </location>
</feature>
<comment type="caution">
    <text evidence="2">The sequence shown here is derived from an EMBL/GenBank/DDBJ whole genome shotgun (WGS) entry which is preliminary data.</text>
</comment>
<keyword evidence="3" id="KW-1185">Reference proteome</keyword>
<dbReference type="Pfam" id="PF08238">
    <property type="entry name" value="Sel1"/>
    <property type="match status" value="4"/>
</dbReference>